<keyword evidence="3" id="KW-1185">Reference proteome</keyword>
<dbReference type="Pfam" id="PF01636">
    <property type="entry name" value="APH"/>
    <property type="match status" value="1"/>
</dbReference>
<dbReference type="InterPro" id="IPR002575">
    <property type="entry name" value="Aminoglycoside_PTrfase"/>
</dbReference>
<name>A0A7W9EP20_9SPHN</name>
<dbReference type="EMBL" id="JACIJH010000001">
    <property type="protein sequence ID" value="MBB5705087.1"/>
    <property type="molecule type" value="Genomic_DNA"/>
</dbReference>
<comment type="caution">
    <text evidence="2">The sequence shown here is derived from an EMBL/GenBank/DDBJ whole genome shotgun (WGS) entry which is preliminary data.</text>
</comment>
<dbReference type="InterPro" id="IPR011009">
    <property type="entry name" value="Kinase-like_dom_sf"/>
</dbReference>
<dbReference type="InterPro" id="IPR015897">
    <property type="entry name" value="CHK_kinase-like"/>
</dbReference>
<evidence type="ECO:0000313" key="2">
    <source>
        <dbReference type="EMBL" id="MBB5705087.1"/>
    </source>
</evidence>
<accession>A0A7W9EP20</accession>
<sequence>MTETPKSHLPLRIEEITADWLSTVLAENYPGTKVTEVHVGTVIAGTATKVRLLLAYNEAGHAHRLPPTMWLKGGFIRHAYTFDESFVNEAKFFATWAPEMNIHIPRAYWSGWHEGVQGLVLMEDLAARNVSFGNATRPIRIDQQAQTLELLARMHARWWQSGELKQLRNFSTVWQAADRVVMMMLEPDYFNACIDHRRCAAYVGPYRDRERIMAGLRTQWKRSLEIPQCFSHGDAHLGNMFFEIDGRPGFLDWQAWQEGPYMHDVAYSIIGNLKVEDRRAAEKDLLAGYLTALKAHGVANPPSREDAWEAYRRHAMHGFMWPFTPLEMQPIEIVTAEGDCFGAAVADLDTFGALGV</sequence>
<proteinExistence type="predicted"/>
<protein>
    <recommendedName>
        <fullName evidence="1">CHK kinase-like domain-containing protein</fullName>
    </recommendedName>
</protein>
<reference evidence="2 3" key="1">
    <citation type="submission" date="2020-08" db="EMBL/GenBank/DDBJ databases">
        <title>Genomic Encyclopedia of Type Strains, Phase IV (KMG-IV): sequencing the most valuable type-strain genomes for metagenomic binning, comparative biology and taxonomic classification.</title>
        <authorList>
            <person name="Goeker M."/>
        </authorList>
    </citation>
    <scope>NUCLEOTIDE SEQUENCE [LARGE SCALE GENOMIC DNA]</scope>
    <source>
        <strain evidence="2 3">DSM 27163</strain>
    </source>
</reference>
<evidence type="ECO:0000313" key="3">
    <source>
        <dbReference type="Proteomes" id="UP000537161"/>
    </source>
</evidence>
<evidence type="ECO:0000259" key="1">
    <source>
        <dbReference type="SMART" id="SM00587"/>
    </source>
</evidence>
<dbReference type="PANTHER" id="PTHR23020:SF41">
    <property type="entry name" value="AMINOGLYCOSIDE PHOSPHOTRANSFERASE DOMAIN-CONTAINING PROTEIN"/>
    <property type="match status" value="1"/>
</dbReference>
<organism evidence="2 3">
    <name type="scientific">Sphingopyxis panaciterrulae</name>
    <dbReference type="NCBI Taxonomy" id="462372"/>
    <lineage>
        <taxon>Bacteria</taxon>
        <taxon>Pseudomonadati</taxon>
        <taxon>Pseudomonadota</taxon>
        <taxon>Alphaproteobacteria</taxon>
        <taxon>Sphingomonadales</taxon>
        <taxon>Sphingomonadaceae</taxon>
        <taxon>Sphingopyxis</taxon>
    </lineage>
</organism>
<dbReference type="SUPFAM" id="SSF56112">
    <property type="entry name" value="Protein kinase-like (PK-like)"/>
    <property type="match status" value="1"/>
</dbReference>
<feature type="domain" description="CHK kinase-like" evidence="1">
    <location>
        <begin position="120"/>
        <end position="299"/>
    </location>
</feature>
<gene>
    <name evidence="2" type="ORF">FHR21_000412</name>
</gene>
<dbReference type="Gene3D" id="3.90.1200.10">
    <property type="match status" value="1"/>
</dbReference>
<dbReference type="PANTHER" id="PTHR23020">
    <property type="entry name" value="UNCHARACTERIZED NUCLEAR HORMONE RECEPTOR-RELATED"/>
    <property type="match status" value="1"/>
</dbReference>
<dbReference type="RefSeq" id="WP_184094806.1">
    <property type="nucleotide sequence ID" value="NZ_JACIJH010000001.1"/>
</dbReference>
<dbReference type="AlphaFoldDB" id="A0A7W9EP20"/>
<dbReference type="Proteomes" id="UP000537161">
    <property type="component" value="Unassembled WGS sequence"/>
</dbReference>
<dbReference type="SMART" id="SM00587">
    <property type="entry name" value="CHK"/>
    <property type="match status" value="1"/>
</dbReference>
<dbReference type="InterPro" id="IPR052961">
    <property type="entry name" value="Oxido-Kinase-like_Enzymes"/>
</dbReference>